<dbReference type="PANTHER" id="PTHR30469:SF20">
    <property type="entry name" value="EFFLUX RND TRANSPORTER PERIPLASMIC ADAPTOR SUBUNIT"/>
    <property type="match status" value="1"/>
</dbReference>
<dbReference type="AlphaFoldDB" id="A0A1M4N119"/>
<keyword evidence="3" id="KW-0732">Signal</keyword>
<protein>
    <submittedName>
        <fullName evidence="5">RND family efflux transporter MFP subunit</fullName>
    </submittedName>
</protein>
<dbReference type="GO" id="GO:1990281">
    <property type="term" value="C:efflux pump complex"/>
    <property type="evidence" value="ECO:0007669"/>
    <property type="project" value="TreeGrafter"/>
</dbReference>
<keyword evidence="6" id="KW-1185">Reference proteome</keyword>
<evidence type="ECO:0000313" key="5">
    <source>
        <dbReference type="EMBL" id="SCM66756.1"/>
    </source>
</evidence>
<dbReference type="InterPro" id="IPR006143">
    <property type="entry name" value="RND_pump_MFP"/>
</dbReference>
<dbReference type="Gene3D" id="2.40.30.170">
    <property type="match status" value="1"/>
</dbReference>
<feature type="domain" description="Multidrug resistance protein MdtA-like C-terminal permuted SH3" evidence="4">
    <location>
        <begin position="269"/>
        <end position="327"/>
    </location>
</feature>
<dbReference type="EMBL" id="FMJB01000040">
    <property type="protein sequence ID" value="SCM66756.1"/>
    <property type="molecule type" value="Genomic_DNA"/>
</dbReference>
<feature type="chain" id="PRO_5009906685" evidence="3">
    <location>
        <begin position="24"/>
        <end position="345"/>
    </location>
</feature>
<dbReference type="Gene3D" id="1.10.287.470">
    <property type="entry name" value="Helix hairpin bin"/>
    <property type="match status" value="1"/>
</dbReference>
<name>A0A1M4N119_9RHOB</name>
<dbReference type="PANTHER" id="PTHR30469">
    <property type="entry name" value="MULTIDRUG RESISTANCE PROTEIN MDTA"/>
    <property type="match status" value="1"/>
</dbReference>
<dbReference type="RefSeq" id="WP_072704774.1">
    <property type="nucleotide sequence ID" value="NZ_FMJB01000040.1"/>
</dbReference>
<dbReference type="InterPro" id="IPR058627">
    <property type="entry name" value="MdtA-like_C"/>
</dbReference>
<dbReference type="Gene3D" id="2.40.420.20">
    <property type="match status" value="1"/>
</dbReference>
<dbReference type="NCBIfam" id="TIGR01730">
    <property type="entry name" value="RND_mfp"/>
    <property type="match status" value="1"/>
</dbReference>
<dbReference type="GO" id="GO:0015562">
    <property type="term" value="F:efflux transmembrane transporter activity"/>
    <property type="evidence" value="ECO:0007669"/>
    <property type="project" value="TreeGrafter"/>
</dbReference>
<reference evidence="6" key="1">
    <citation type="submission" date="2016-09" db="EMBL/GenBank/DDBJ databases">
        <authorList>
            <person name="Wibberg D."/>
        </authorList>
    </citation>
    <scope>NUCLEOTIDE SEQUENCE [LARGE SCALE GENOMIC DNA]</scope>
</reference>
<dbReference type="Proteomes" id="UP000184085">
    <property type="component" value="Unassembled WGS sequence"/>
</dbReference>
<evidence type="ECO:0000256" key="1">
    <source>
        <dbReference type="ARBA" id="ARBA00009477"/>
    </source>
</evidence>
<feature type="coiled-coil region" evidence="2">
    <location>
        <begin position="88"/>
        <end position="152"/>
    </location>
</feature>
<dbReference type="Gene3D" id="2.40.50.100">
    <property type="match status" value="1"/>
</dbReference>
<dbReference type="Pfam" id="PF25967">
    <property type="entry name" value="RND-MFP_C"/>
    <property type="match status" value="1"/>
</dbReference>
<sequence length="345" mass="37094">MRRLHALLAALVLTAPLASPLVAQEVPKPVKLMTVTSEPQQVERRFYGQVTALQTVDLAFQVGGQVEVLTAPEGQVIPEGEVIAQLDLDAYERARSQADVNLDKARRDLSRLESLSGAAVSEVSIRDARTQVQLAEIALQDAEANLDHATLRAPFDALVARREIANFTTVSAGTPVVRLHDVSEMRVEIDVPEVLFRQAGQNGSVSFEAEFPGGSERFPLVSREFEAETSALGQSYTLTLAFEQNPGAGIYPGASVSVLARAEMPAQEAVFLPETALTFDAAGDPMVMVFDEAGTVIATPIEIEIALDGRVRLVDGLENGTEIVSTGASQLQDGQSVRRFTRVGE</sequence>
<feature type="signal peptide" evidence="3">
    <location>
        <begin position="1"/>
        <end position="23"/>
    </location>
</feature>
<evidence type="ECO:0000256" key="3">
    <source>
        <dbReference type="SAM" id="SignalP"/>
    </source>
</evidence>
<organism evidence="5 6">
    <name type="scientific">Donghicola eburneus</name>
    <dbReference type="NCBI Taxonomy" id="393278"/>
    <lineage>
        <taxon>Bacteria</taxon>
        <taxon>Pseudomonadati</taxon>
        <taxon>Pseudomonadota</taxon>
        <taxon>Alphaproteobacteria</taxon>
        <taxon>Rhodobacterales</taxon>
        <taxon>Roseobacteraceae</taxon>
        <taxon>Donghicola</taxon>
    </lineage>
</organism>
<gene>
    <name evidence="5" type="ORF">KARMA_0938</name>
</gene>
<keyword evidence="2" id="KW-0175">Coiled coil</keyword>
<evidence type="ECO:0000256" key="2">
    <source>
        <dbReference type="SAM" id="Coils"/>
    </source>
</evidence>
<evidence type="ECO:0000313" key="6">
    <source>
        <dbReference type="Proteomes" id="UP000184085"/>
    </source>
</evidence>
<accession>A0A1M4N119</accession>
<comment type="similarity">
    <text evidence="1">Belongs to the membrane fusion protein (MFP) (TC 8.A.1) family.</text>
</comment>
<proteinExistence type="inferred from homology"/>
<dbReference type="SUPFAM" id="SSF111369">
    <property type="entry name" value="HlyD-like secretion proteins"/>
    <property type="match status" value="1"/>
</dbReference>
<evidence type="ECO:0000259" key="4">
    <source>
        <dbReference type="Pfam" id="PF25967"/>
    </source>
</evidence>